<comment type="caution">
    <text evidence="1">The sequence shown here is derived from an EMBL/GenBank/DDBJ whole genome shotgun (WGS) entry which is preliminary data.</text>
</comment>
<dbReference type="InterPro" id="IPR021251">
    <property type="entry name" value="DUF2793"/>
</dbReference>
<evidence type="ECO:0000313" key="2">
    <source>
        <dbReference type="Proteomes" id="UP000295701"/>
    </source>
</evidence>
<dbReference type="RefSeq" id="WP_133396409.1">
    <property type="nucleotide sequence ID" value="NZ_SNAA01000006.1"/>
</dbReference>
<dbReference type="Proteomes" id="UP000295701">
    <property type="component" value="Unassembled WGS sequence"/>
</dbReference>
<dbReference type="EMBL" id="SNAA01000006">
    <property type="protein sequence ID" value="TDL81130.1"/>
    <property type="molecule type" value="Genomic_DNA"/>
</dbReference>
<gene>
    <name evidence="1" type="ORF">E2L08_07270</name>
</gene>
<organism evidence="1 2">
    <name type="scientific">Palleronia sediminis</name>
    <dbReference type="NCBI Taxonomy" id="2547833"/>
    <lineage>
        <taxon>Bacteria</taxon>
        <taxon>Pseudomonadati</taxon>
        <taxon>Pseudomonadota</taxon>
        <taxon>Alphaproteobacteria</taxon>
        <taxon>Rhodobacterales</taxon>
        <taxon>Roseobacteraceae</taxon>
        <taxon>Palleronia</taxon>
    </lineage>
</organism>
<keyword evidence="2" id="KW-1185">Reference proteome</keyword>
<evidence type="ECO:0000313" key="1">
    <source>
        <dbReference type="EMBL" id="TDL81130.1"/>
    </source>
</evidence>
<dbReference type="AlphaFoldDB" id="A0A4R6ABD1"/>
<dbReference type="Pfam" id="PF10983">
    <property type="entry name" value="DUF2793"/>
    <property type="match status" value="1"/>
</dbReference>
<proteinExistence type="predicted"/>
<reference evidence="1 2" key="1">
    <citation type="submission" date="2019-03" db="EMBL/GenBank/DDBJ databases">
        <title>Primorskyibacter sp. SS33 isolated from sediments.</title>
        <authorList>
            <person name="Xunke S."/>
        </authorList>
    </citation>
    <scope>NUCLEOTIDE SEQUENCE [LARGE SCALE GENOMIC DNA]</scope>
    <source>
        <strain evidence="1 2">SS33</strain>
    </source>
</reference>
<accession>A0A4R6ABD1</accession>
<dbReference type="OrthoDB" id="564699at2"/>
<sequence length="93" mass="9942">MFQHSARLGLPFIMPAQAQKHVTHNEAIQTLDSLTQLVFRSVGASRPPQDATSGEAHVVGAAAAEDWAGQDGAIAVREGAGWRFHLPAEGWRG</sequence>
<protein>
    <submittedName>
        <fullName evidence="1">DUF2793 domain-containing protein</fullName>
    </submittedName>
</protein>
<name>A0A4R6ABD1_9RHOB</name>